<dbReference type="Pfam" id="PF24681">
    <property type="entry name" value="Kelch_KLHDC2_KLHL20_DRC7"/>
    <property type="match status" value="1"/>
</dbReference>
<protein>
    <submittedName>
        <fullName evidence="3">Uncharacterized protein</fullName>
    </submittedName>
</protein>
<evidence type="ECO:0000313" key="4">
    <source>
        <dbReference type="Proteomes" id="UP000053989"/>
    </source>
</evidence>
<dbReference type="OrthoDB" id="10250130at2759"/>
<proteinExistence type="predicted"/>
<evidence type="ECO:0000256" key="1">
    <source>
        <dbReference type="ARBA" id="ARBA00022737"/>
    </source>
</evidence>
<dbReference type="EMBL" id="KN822021">
    <property type="protein sequence ID" value="KIM65612.1"/>
    <property type="molecule type" value="Genomic_DNA"/>
</dbReference>
<evidence type="ECO:0000256" key="2">
    <source>
        <dbReference type="ARBA" id="ARBA00023004"/>
    </source>
</evidence>
<reference evidence="3 4" key="1">
    <citation type="submission" date="2014-04" db="EMBL/GenBank/DDBJ databases">
        <authorList>
            <consortium name="DOE Joint Genome Institute"/>
            <person name="Kuo A."/>
            <person name="Kohler A."/>
            <person name="Nagy L.G."/>
            <person name="Floudas D."/>
            <person name="Copeland A."/>
            <person name="Barry K.W."/>
            <person name="Cichocki N."/>
            <person name="Veneault-Fourrey C."/>
            <person name="LaButti K."/>
            <person name="Lindquist E.A."/>
            <person name="Lipzen A."/>
            <person name="Lundell T."/>
            <person name="Morin E."/>
            <person name="Murat C."/>
            <person name="Sun H."/>
            <person name="Tunlid A."/>
            <person name="Henrissat B."/>
            <person name="Grigoriev I.V."/>
            <person name="Hibbett D.S."/>
            <person name="Martin F."/>
            <person name="Nordberg H.P."/>
            <person name="Cantor M.N."/>
            <person name="Hua S.X."/>
        </authorList>
    </citation>
    <scope>NUCLEOTIDE SEQUENCE [LARGE SCALE GENOMIC DNA]</scope>
    <source>
        <strain evidence="3 4">Foug A</strain>
    </source>
</reference>
<dbReference type="HOGENOM" id="CLU_030461_1_0_1"/>
<evidence type="ECO:0000313" key="3">
    <source>
        <dbReference type="EMBL" id="KIM65612.1"/>
    </source>
</evidence>
<gene>
    <name evidence="3" type="ORF">SCLCIDRAFT_112216</name>
</gene>
<keyword evidence="2" id="KW-0408">Iron</keyword>
<organism evidence="3 4">
    <name type="scientific">Scleroderma citrinum Foug A</name>
    <dbReference type="NCBI Taxonomy" id="1036808"/>
    <lineage>
        <taxon>Eukaryota</taxon>
        <taxon>Fungi</taxon>
        <taxon>Dikarya</taxon>
        <taxon>Basidiomycota</taxon>
        <taxon>Agaricomycotina</taxon>
        <taxon>Agaricomycetes</taxon>
        <taxon>Agaricomycetidae</taxon>
        <taxon>Boletales</taxon>
        <taxon>Sclerodermatineae</taxon>
        <taxon>Sclerodermataceae</taxon>
        <taxon>Scleroderma</taxon>
    </lineage>
</organism>
<dbReference type="InterPro" id="IPR015915">
    <property type="entry name" value="Kelch-typ_b-propeller"/>
</dbReference>
<keyword evidence="4" id="KW-1185">Reference proteome</keyword>
<dbReference type="PANTHER" id="PTHR47435">
    <property type="entry name" value="KELCH REPEAT PROTEIN (AFU_ORTHOLOGUE AFUA_5G12780)"/>
    <property type="match status" value="1"/>
</dbReference>
<sequence>MSIQWTLLSSLANIARSSHSATVTTRGQLLLYSGELKARVPLDSSLHTIDLDAAAATGDVENNKSWRILRSASASSEPSHTPEPRIGATATFDAQSDSLYLWGGRGGVDMSPLDRFQSGILKAFVGGQTLQGAQELIWERLKATNDESGEAPDLRSYHASALVDGKLYIHAGCPAKGRLSTLHSYNLSSNTWKKCTDAPGELPGGTSLAVVTPRSTRAGHHSIRRALFSCVFSYPSRMGFAGHELPTTKPPPFDVYIPSTDTWFALTPAPDPVYGCPGPRSVCGLVAFTVPSSSAADGEERTDSSPIPVALLYYGEKAPSSLGHAGAGEFWDDAWVLFAYPGPSLQTAKTEWKKLDLAGSEKPAPRGWFPSSSYVASDGNTRIVLTGGLLSTNERSGEIWVGDVQL</sequence>
<dbReference type="AlphaFoldDB" id="A0A0C3AL16"/>
<dbReference type="InParanoid" id="A0A0C3AL16"/>
<dbReference type="Proteomes" id="UP000053989">
    <property type="component" value="Unassembled WGS sequence"/>
</dbReference>
<reference evidence="4" key="2">
    <citation type="submission" date="2015-01" db="EMBL/GenBank/DDBJ databases">
        <title>Evolutionary Origins and Diversification of the Mycorrhizal Mutualists.</title>
        <authorList>
            <consortium name="DOE Joint Genome Institute"/>
            <consortium name="Mycorrhizal Genomics Consortium"/>
            <person name="Kohler A."/>
            <person name="Kuo A."/>
            <person name="Nagy L.G."/>
            <person name="Floudas D."/>
            <person name="Copeland A."/>
            <person name="Barry K.W."/>
            <person name="Cichocki N."/>
            <person name="Veneault-Fourrey C."/>
            <person name="LaButti K."/>
            <person name="Lindquist E.A."/>
            <person name="Lipzen A."/>
            <person name="Lundell T."/>
            <person name="Morin E."/>
            <person name="Murat C."/>
            <person name="Riley R."/>
            <person name="Ohm R."/>
            <person name="Sun H."/>
            <person name="Tunlid A."/>
            <person name="Henrissat B."/>
            <person name="Grigoriev I.V."/>
            <person name="Hibbett D.S."/>
            <person name="Martin F."/>
        </authorList>
    </citation>
    <scope>NUCLEOTIDE SEQUENCE [LARGE SCALE GENOMIC DNA]</scope>
    <source>
        <strain evidence="4">Foug A</strain>
    </source>
</reference>
<dbReference type="SUPFAM" id="SSF117281">
    <property type="entry name" value="Kelch motif"/>
    <property type="match status" value="1"/>
</dbReference>
<dbReference type="PANTHER" id="PTHR47435:SF4">
    <property type="entry name" value="KELCH REPEAT PROTEIN (AFU_ORTHOLOGUE AFUA_5G12780)"/>
    <property type="match status" value="1"/>
</dbReference>
<dbReference type="GO" id="GO:0019760">
    <property type="term" value="P:glucosinolate metabolic process"/>
    <property type="evidence" value="ECO:0007669"/>
    <property type="project" value="UniProtKB-ARBA"/>
</dbReference>
<dbReference type="Gene3D" id="2.120.10.80">
    <property type="entry name" value="Kelch-type beta propeller"/>
    <property type="match status" value="2"/>
</dbReference>
<keyword evidence="1" id="KW-0677">Repeat</keyword>
<accession>A0A0C3AL16</accession>
<name>A0A0C3AL16_9AGAM</name>
<dbReference type="STRING" id="1036808.A0A0C3AL16"/>